<dbReference type="Pfam" id="PF08242">
    <property type="entry name" value="Methyltransf_12"/>
    <property type="match status" value="1"/>
</dbReference>
<keyword evidence="4" id="KW-1185">Reference proteome</keyword>
<protein>
    <submittedName>
        <fullName evidence="3">Methyltransferase type 12</fullName>
    </submittedName>
</protein>
<sequence length="199" mass="22108">MRWDKEPGRLNMTHQIAQAMLNRTSPRGNEVLLDYGTGTGLIALEFLYSVKKIVAVDSSKDMLTFLQKKLNADSITTIEPLEWSIGSDPSQLPEFDIIIVSLTLHHVPDTSQAAEVFYSLLKPGGIIAIADLDPDNGESHEPEMTVHHGFVREDLMEIFKKAGFTTIQIDSVATLAKESSKTGVLKEFPIFLMIAHKDK</sequence>
<name>B8GI49_METPE</name>
<dbReference type="CDD" id="cd02440">
    <property type="entry name" value="AdoMet_MTases"/>
    <property type="match status" value="1"/>
</dbReference>
<dbReference type="PANTHER" id="PTHR43861:SF3">
    <property type="entry name" value="PUTATIVE (AFU_ORTHOLOGUE AFUA_2G14390)-RELATED"/>
    <property type="match status" value="1"/>
</dbReference>
<accession>B8GI49</accession>
<proteinExistence type="predicted"/>
<organism evidence="3 4">
    <name type="scientific">Methanosphaerula palustris (strain ATCC BAA-1556 / DSM 19958 / E1-9c)</name>
    <dbReference type="NCBI Taxonomy" id="521011"/>
    <lineage>
        <taxon>Archaea</taxon>
        <taxon>Methanobacteriati</taxon>
        <taxon>Methanobacteriota</taxon>
        <taxon>Stenosarchaea group</taxon>
        <taxon>Methanomicrobia</taxon>
        <taxon>Methanomicrobiales</taxon>
        <taxon>Methanoregulaceae</taxon>
        <taxon>Methanosphaerula</taxon>
    </lineage>
</organism>
<evidence type="ECO:0000256" key="1">
    <source>
        <dbReference type="ARBA" id="ARBA00022679"/>
    </source>
</evidence>
<dbReference type="KEGG" id="mpl:Mpal_1466"/>
<dbReference type="SUPFAM" id="SSF53335">
    <property type="entry name" value="S-adenosyl-L-methionine-dependent methyltransferases"/>
    <property type="match status" value="1"/>
</dbReference>
<evidence type="ECO:0000313" key="4">
    <source>
        <dbReference type="Proteomes" id="UP000002457"/>
    </source>
</evidence>
<dbReference type="GO" id="GO:0032259">
    <property type="term" value="P:methylation"/>
    <property type="evidence" value="ECO:0007669"/>
    <property type="project" value="UniProtKB-KW"/>
</dbReference>
<dbReference type="GO" id="GO:0008168">
    <property type="term" value="F:methyltransferase activity"/>
    <property type="evidence" value="ECO:0007669"/>
    <property type="project" value="UniProtKB-KW"/>
</dbReference>
<dbReference type="Gene3D" id="3.40.50.150">
    <property type="entry name" value="Vaccinia Virus protein VP39"/>
    <property type="match status" value="1"/>
</dbReference>
<feature type="domain" description="Methyltransferase type 12" evidence="2">
    <location>
        <begin position="33"/>
        <end position="127"/>
    </location>
</feature>
<keyword evidence="3" id="KW-0489">Methyltransferase</keyword>
<keyword evidence="1 3" id="KW-0808">Transferase</keyword>
<dbReference type="EMBL" id="CP001338">
    <property type="protein sequence ID" value="ACL16789.1"/>
    <property type="molecule type" value="Genomic_DNA"/>
</dbReference>
<dbReference type="AlphaFoldDB" id="B8GI49"/>
<dbReference type="HOGENOM" id="CLU_037990_1_2_2"/>
<gene>
    <name evidence="3" type="ordered locus">Mpal_1466</name>
</gene>
<dbReference type="InterPro" id="IPR013217">
    <property type="entry name" value="Methyltransf_12"/>
</dbReference>
<dbReference type="eggNOG" id="arCOG02702">
    <property type="taxonomic scope" value="Archaea"/>
</dbReference>
<dbReference type="Proteomes" id="UP000002457">
    <property type="component" value="Chromosome"/>
</dbReference>
<dbReference type="InterPro" id="IPR029063">
    <property type="entry name" value="SAM-dependent_MTases_sf"/>
</dbReference>
<evidence type="ECO:0000313" key="3">
    <source>
        <dbReference type="EMBL" id="ACL16789.1"/>
    </source>
</evidence>
<reference evidence="3 4" key="1">
    <citation type="journal article" date="2015" name="Genome Announc.">
        <title>Complete Genome Sequence of Methanosphaerula palustris E1-9CT, a Hydrogenotrophic Methanogen Isolated from a Minerotrophic Fen Peatland.</title>
        <authorList>
            <person name="Cadillo-Quiroz H."/>
            <person name="Browne P."/>
            <person name="Kyrpides N."/>
            <person name="Woyke T."/>
            <person name="Goodwin L."/>
            <person name="Detter C."/>
            <person name="Yavitt J.B."/>
            <person name="Zinder S.H."/>
        </authorList>
    </citation>
    <scope>NUCLEOTIDE SEQUENCE [LARGE SCALE GENOMIC DNA]</scope>
    <source>
        <strain evidence="4">ATCC BAA-1556 / DSM 19958 / E1-9c</strain>
    </source>
</reference>
<dbReference type="PANTHER" id="PTHR43861">
    <property type="entry name" value="TRANS-ACONITATE 2-METHYLTRANSFERASE-RELATED"/>
    <property type="match status" value="1"/>
</dbReference>
<evidence type="ECO:0000259" key="2">
    <source>
        <dbReference type="Pfam" id="PF08242"/>
    </source>
</evidence>
<dbReference type="STRING" id="521011.Mpal_1466"/>